<keyword evidence="2" id="KW-0808">Transferase</keyword>
<dbReference type="SUPFAM" id="SSF53448">
    <property type="entry name" value="Nucleotide-diphospho-sugar transferases"/>
    <property type="match status" value="1"/>
</dbReference>
<dbReference type="EMBL" id="BIFS01000001">
    <property type="protein sequence ID" value="GCE17928.1"/>
    <property type="molecule type" value="Genomic_DNA"/>
</dbReference>
<dbReference type="Pfam" id="PF00535">
    <property type="entry name" value="Glycos_transf_2"/>
    <property type="match status" value="1"/>
</dbReference>
<sequence length="251" mass="28797">MRVSVVVPVYNEEKTVAKILEMLSQVGLDLEVIVVDDASTDRTWEILQQIRQTAPFDTYQYVRHEHNQGKGAGLRTGFRLATGDLVTVQDADMEYDPQDIPALVRKWEDATKAGHKRVAIYGYRDLSGQKFTTRWGNRFLTTMTNILFGSRIHDMETCYKLMPGAVAHALPMTGRRFEIEPEITTCILKAGYAIFEVPISYYPREEKKLSPWKDGWPALAMLLQQRFNKPFRVIEPAQVNTVEPEHVHINK</sequence>
<dbReference type="Proteomes" id="UP000287188">
    <property type="component" value="Unassembled WGS sequence"/>
</dbReference>
<keyword evidence="3" id="KW-1185">Reference proteome</keyword>
<evidence type="ECO:0000313" key="2">
    <source>
        <dbReference type="EMBL" id="GCE17928.1"/>
    </source>
</evidence>
<feature type="domain" description="Glycosyltransferase 2-like" evidence="1">
    <location>
        <begin position="4"/>
        <end position="160"/>
    </location>
</feature>
<dbReference type="CDD" id="cd04179">
    <property type="entry name" value="DPM_DPG-synthase_like"/>
    <property type="match status" value="1"/>
</dbReference>
<dbReference type="PANTHER" id="PTHR48090:SF7">
    <property type="entry name" value="RFBJ PROTEIN"/>
    <property type="match status" value="1"/>
</dbReference>
<name>A0A402AFN3_9CHLR</name>
<organism evidence="2 3">
    <name type="scientific">Dictyobacter kobayashii</name>
    <dbReference type="NCBI Taxonomy" id="2014872"/>
    <lineage>
        <taxon>Bacteria</taxon>
        <taxon>Bacillati</taxon>
        <taxon>Chloroflexota</taxon>
        <taxon>Ktedonobacteria</taxon>
        <taxon>Ktedonobacterales</taxon>
        <taxon>Dictyobacteraceae</taxon>
        <taxon>Dictyobacter</taxon>
    </lineage>
</organism>
<evidence type="ECO:0000259" key="1">
    <source>
        <dbReference type="Pfam" id="PF00535"/>
    </source>
</evidence>
<dbReference type="Gene3D" id="3.90.550.10">
    <property type="entry name" value="Spore Coat Polysaccharide Biosynthesis Protein SpsA, Chain A"/>
    <property type="match status" value="1"/>
</dbReference>
<dbReference type="InterPro" id="IPR029044">
    <property type="entry name" value="Nucleotide-diphossugar_trans"/>
</dbReference>
<protein>
    <submittedName>
        <fullName evidence="2">Glycosyl transferase</fullName>
    </submittedName>
</protein>
<evidence type="ECO:0000313" key="3">
    <source>
        <dbReference type="Proteomes" id="UP000287188"/>
    </source>
</evidence>
<dbReference type="OrthoDB" id="9810303at2"/>
<reference evidence="3" key="1">
    <citation type="submission" date="2018-12" db="EMBL/GenBank/DDBJ databases">
        <title>Tengunoibacter tsumagoiensis gen. nov., sp. nov., Dictyobacter kobayashii sp. nov., D. alpinus sp. nov., and D. joshuensis sp. nov. and description of Dictyobacteraceae fam. nov. within the order Ktedonobacterales isolated from Tengu-no-mugimeshi.</title>
        <authorList>
            <person name="Wang C.M."/>
            <person name="Zheng Y."/>
            <person name="Sakai Y."/>
            <person name="Toyoda A."/>
            <person name="Minakuchi Y."/>
            <person name="Abe K."/>
            <person name="Yokota A."/>
            <person name="Yabe S."/>
        </authorList>
    </citation>
    <scope>NUCLEOTIDE SEQUENCE [LARGE SCALE GENOMIC DNA]</scope>
    <source>
        <strain evidence="3">Uno11</strain>
    </source>
</reference>
<gene>
    <name evidence="2" type="ORF">KDK_17280</name>
</gene>
<proteinExistence type="predicted"/>
<dbReference type="PANTHER" id="PTHR48090">
    <property type="entry name" value="UNDECAPRENYL-PHOSPHATE 4-DEOXY-4-FORMAMIDO-L-ARABINOSE TRANSFERASE-RELATED"/>
    <property type="match status" value="1"/>
</dbReference>
<comment type="caution">
    <text evidence="2">The sequence shown here is derived from an EMBL/GenBank/DDBJ whole genome shotgun (WGS) entry which is preliminary data.</text>
</comment>
<accession>A0A402AFN3</accession>
<dbReference type="GO" id="GO:0016740">
    <property type="term" value="F:transferase activity"/>
    <property type="evidence" value="ECO:0007669"/>
    <property type="project" value="UniProtKB-KW"/>
</dbReference>
<dbReference type="InterPro" id="IPR001173">
    <property type="entry name" value="Glyco_trans_2-like"/>
</dbReference>
<dbReference type="AlphaFoldDB" id="A0A402AFN3"/>
<dbReference type="InterPro" id="IPR050256">
    <property type="entry name" value="Glycosyltransferase_2"/>
</dbReference>
<dbReference type="RefSeq" id="WP_126549534.1">
    <property type="nucleotide sequence ID" value="NZ_BIFS01000001.1"/>
</dbReference>